<dbReference type="GO" id="GO:0047617">
    <property type="term" value="F:fatty acyl-CoA hydrolase activity"/>
    <property type="evidence" value="ECO:0007669"/>
    <property type="project" value="TreeGrafter"/>
</dbReference>
<dbReference type="Proteomes" id="UP000823868">
    <property type="component" value="Unassembled WGS sequence"/>
</dbReference>
<dbReference type="EMBL" id="DXDX01000131">
    <property type="protein sequence ID" value="HIY21659.1"/>
    <property type="molecule type" value="Genomic_DNA"/>
</dbReference>
<gene>
    <name evidence="3" type="ORF">H9841_07160</name>
</gene>
<feature type="domain" description="Acyl-ACP thioesterase-like C-terminal" evidence="2">
    <location>
        <begin position="157"/>
        <end position="214"/>
    </location>
</feature>
<evidence type="ECO:0000313" key="3">
    <source>
        <dbReference type="EMBL" id="HIY21659.1"/>
    </source>
</evidence>
<proteinExistence type="predicted"/>
<dbReference type="SUPFAM" id="SSF54637">
    <property type="entry name" value="Thioesterase/thiol ester dehydrase-isomerase"/>
    <property type="match status" value="2"/>
</dbReference>
<dbReference type="InterPro" id="IPR050563">
    <property type="entry name" value="4-hydroxybenzoyl-CoA_TE"/>
</dbReference>
<name>A0A9D1Y8K4_9FIRM</name>
<reference evidence="3" key="2">
    <citation type="submission" date="2021-04" db="EMBL/GenBank/DDBJ databases">
        <authorList>
            <person name="Gilroy R."/>
        </authorList>
    </citation>
    <scope>NUCLEOTIDE SEQUENCE</scope>
    <source>
        <strain evidence="3">ChiBcec16_6824</strain>
    </source>
</reference>
<organism evidence="3 4">
    <name type="scientific">Candidatus Flavonifractor merdigallinarum</name>
    <dbReference type="NCBI Taxonomy" id="2838589"/>
    <lineage>
        <taxon>Bacteria</taxon>
        <taxon>Bacillati</taxon>
        <taxon>Bacillota</taxon>
        <taxon>Clostridia</taxon>
        <taxon>Eubacteriales</taxon>
        <taxon>Oscillospiraceae</taxon>
        <taxon>Flavonifractor</taxon>
    </lineage>
</organism>
<dbReference type="Pfam" id="PF20791">
    <property type="entry name" value="Acyl-ACP_TE_C"/>
    <property type="match status" value="1"/>
</dbReference>
<dbReference type="PANTHER" id="PTHR31793">
    <property type="entry name" value="4-HYDROXYBENZOYL-COA THIOESTERASE FAMILY MEMBER"/>
    <property type="match status" value="1"/>
</dbReference>
<sequence>MFFEYHYTVSTRDTDPFGHCRPSSLLSLLQEAATEAALDFHVSREEMLEKHNAFWMLARIWYQLKNPLHWNDTLTVRTWHRGGKGASMYRDYDLYLGDEWVGESVSTWVLADADTHKPLRLSRFSEFEGTTGEGLCKSKLLTKVRLPEGMALAEQRRLHYSDADVNRHVNNSKYADFACDALRLETLGEGQFVSALQVGFLAECRPGEMLELYTGQSDGTWFVHGTDADGKSRFDAAVTLSPWAENRS</sequence>
<dbReference type="AlphaFoldDB" id="A0A9D1Y8K4"/>
<feature type="domain" description="Acyl-ACP thioesterase N-terminal hotdog" evidence="1">
    <location>
        <begin position="3"/>
        <end position="121"/>
    </location>
</feature>
<dbReference type="GO" id="GO:0006633">
    <property type="term" value="P:fatty acid biosynthetic process"/>
    <property type="evidence" value="ECO:0007669"/>
    <property type="project" value="InterPro"/>
</dbReference>
<reference evidence="3" key="1">
    <citation type="journal article" date="2021" name="PeerJ">
        <title>Extensive microbial diversity within the chicken gut microbiome revealed by metagenomics and culture.</title>
        <authorList>
            <person name="Gilroy R."/>
            <person name="Ravi A."/>
            <person name="Getino M."/>
            <person name="Pursley I."/>
            <person name="Horton D.L."/>
            <person name="Alikhan N.F."/>
            <person name="Baker D."/>
            <person name="Gharbi K."/>
            <person name="Hall N."/>
            <person name="Watson M."/>
            <person name="Adriaenssens E.M."/>
            <person name="Foster-Nyarko E."/>
            <person name="Jarju S."/>
            <person name="Secka A."/>
            <person name="Antonio M."/>
            <person name="Oren A."/>
            <person name="Chaudhuri R.R."/>
            <person name="La Ragione R."/>
            <person name="Hildebrand F."/>
            <person name="Pallen M.J."/>
        </authorList>
    </citation>
    <scope>NUCLEOTIDE SEQUENCE</scope>
    <source>
        <strain evidence="3">ChiBcec16_6824</strain>
    </source>
</reference>
<dbReference type="Pfam" id="PF01643">
    <property type="entry name" value="Acyl-ACP_TE"/>
    <property type="match status" value="1"/>
</dbReference>
<protein>
    <submittedName>
        <fullName evidence="3">Acyl-ACP thioesterase</fullName>
    </submittedName>
</protein>
<accession>A0A9D1Y8K4</accession>
<dbReference type="InterPro" id="IPR002864">
    <property type="entry name" value="Acyl-ACP_thioesterase_NHD"/>
</dbReference>
<dbReference type="InterPro" id="IPR049427">
    <property type="entry name" value="Acyl-ACP_TE_C"/>
</dbReference>
<dbReference type="PANTHER" id="PTHR31793:SF24">
    <property type="entry name" value="LONG-CHAIN ACYL-COA THIOESTERASE FADM"/>
    <property type="match status" value="1"/>
</dbReference>
<evidence type="ECO:0000259" key="2">
    <source>
        <dbReference type="Pfam" id="PF20791"/>
    </source>
</evidence>
<dbReference type="InterPro" id="IPR029069">
    <property type="entry name" value="HotDog_dom_sf"/>
</dbReference>
<dbReference type="CDD" id="cd00586">
    <property type="entry name" value="4HBT"/>
    <property type="match status" value="1"/>
</dbReference>
<dbReference type="Gene3D" id="3.10.129.10">
    <property type="entry name" value="Hotdog Thioesterase"/>
    <property type="match status" value="2"/>
</dbReference>
<comment type="caution">
    <text evidence="3">The sequence shown here is derived from an EMBL/GenBank/DDBJ whole genome shotgun (WGS) entry which is preliminary data.</text>
</comment>
<evidence type="ECO:0000313" key="4">
    <source>
        <dbReference type="Proteomes" id="UP000823868"/>
    </source>
</evidence>
<evidence type="ECO:0000259" key="1">
    <source>
        <dbReference type="Pfam" id="PF01643"/>
    </source>
</evidence>